<accession>A0A017SYL3</accession>
<reference evidence="2 3" key="1">
    <citation type="submission" date="2013-05" db="EMBL/GenBank/DDBJ databases">
        <title>Genome assembly of Chondromyces apiculatus DSM 436.</title>
        <authorList>
            <person name="Sharma G."/>
            <person name="Khatri I."/>
            <person name="Kaur C."/>
            <person name="Mayilraj S."/>
            <person name="Subramanian S."/>
        </authorList>
    </citation>
    <scope>NUCLEOTIDE SEQUENCE [LARGE SCALE GENOMIC DNA]</scope>
    <source>
        <strain evidence="2 3">DSM 436</strain>
    </source>
</reference>
<dbReference type="Proteomes" id="UP000019678">
    <property type="component" value="Unassembled WGS sequence"/>
</dbReference>
<keyword evidence="3" id="KW-1185">Reference proteome</keyword>
<dbReference type="STRING" id="1192034.CAP_8332"/>
<dbReference type="AlphaFoldDB" id="A0A017SYL3"/>
<feature type="signal peptide" evidence="1">
    <location>
        <begin position="1"/>
        <end position="26"/>
    </location>
</feature>
<evidence type="ECO:0000313" key="3">
    <source>
        <dbReference type="Proteomes" id="UP000019678"/>
    </source>
</evidence>
<protein>
    <submittedName>
        <fullName evidence="2">Uncharacterized protein</fullName>
    </submittedName>
</protein>
<evidence type="ECO:0000256" key="1">
    <source>
        <dbReference type="SAM" id="SignalP"/>
    </source>
</evidence>
<dbReference type="RefSeq" id="WP_044249433.1">
    <property type="nucleotide sequence ID" value="NZ_ASRX01000082.1"/>
</dbReference>
<comment type="caution">
    <text evidence="2">The sequence shown here is derived from an EMBL/GenBank/DDBJ whole genome shotgun (WGS) entry which is preliminary data.</text>
</comment>
<sequence>MAATGHVLLAAALGLAALGAQSPALGPEQTVAPQILTAERFEVDALATVAGPGGFLVTWQAAPYSVNSAHIRATLLDPDGQPLDPVGVTLGEWSGSPYPWLKATGGTNEYLVVWQETDGNTPAETLRGALLAPPGSGNNPILSRSLISQIGQLVGPPALAFDAAPGHPTSGRYLLLYANADGVWARWMSPTPDGLSDPPDTDFMIIDGSTPVSAPRLAAACSTGGCLVAWEGLWYDTSTQALQTALFTRAVSGLDQAGLGPTQMVLPFEPEELGDLALSADGDGYLLSYAIDAGVPSVNVLQLDAAGAPLDPTPLVVTSDPTARFPLLARTGPGEHLLAWLSNHATVTLTTLDTQPAPPTSGQETDLSWLGSSSQTVGLACTDAPTRCVLTGPFNTGALTLQGALVDPDLGSAPDAPHTLATRPSAQRVPDLACGRGGACLVTWQEAEGFSKNPFMTAVIDAQPTADEPLAIRVEAPVRIGQGLPDSRPTVAAASLEPGARQRFLAAWRGQYDQVDSFQQGILAMVLDASGSRVPITLAPPVDEPSPFTDPAAAASRDHFMVAWGESQGVDENALHVARIGARGDLAGGQPEVLSIDDDTLLGGYPPVITHDGEAFLLVWPTHDAHLFHLTGWRVTATGPRPTAVGEPFVAAGSLQTMRAGSYALASEGNGVSLLIWEDTFYGPGDVDYELRAVRLGPTGFPLGDSVRVTSGVSVHHPRVTFDGEVYLVSWQRRRGDNEESWGTWIGRDGSVFPEGGFPLSADVRTDEAPSPTRAAVVSSPGEGLTLLATTQSRFEEPGGGGYVDPARVRAKLLGNPCQRASAPVTCAGSACVEAGWCHPLTETCEAQVPRPDGTVCEGGLCVAGTCVPSPESTPPAEPPPAPLDVGDDPAAAGCGCHAVSSGSSGLPGLPALLGLLALLGCRVSRRRAARA</sequence>
<dbReference type="EMBL" id="ASRX01000082">
    <property type="protein sequence ID" value="EYF01401.1"/>
    <property type="molecule type" value="Genomic_DNA"/>
</dbReference>
<evidence type="ECO:0000313" key="2">
    <source>
        <dbReference type="EMBL" id="EYF01401.1"/>
    </source>
</evidence>
<organism evidence="2 3">
    <name type="scientific">Chondromyces apiculatus DSM 436</name>
    <dbReference type="NCBI Taxonomy" id="1192034"/>
    <lineage>
        <taxon>Bacteria</taxon>
        <taxon>Pseudomonadati</taxon>
        <taxon>Myxococcota</taxon>
        <taxon>Polyangia</taxon>
        <taxon>Polyangiales</taxon>
        <taxon>Polyangiaceae</taxon>
        <taxon>Chondromyces</taxon>
    </lineage>
</organism>
<proteinExistence type="predicted"/>
<name>A0A017SYL3_9BACT</name>
<gene>
    <name evidence="2" type="ORF">CAP_8332</name>
</gene>
<keyword evidence="1" id="KW-0732">Signal</keyword>
<feature type="chain" id="PRO_5001496156" evidence="1">
    <location>
        <begin position="27"/>
        <end position="932"/>
    </location>
</feature>